<evidence type="ECO:0000256" key="3">
    <source>
        <dbReference type="ARBA" id="ARBA00022452"/>
    </source>
</evidence>
<keyword evidence="10 12" id="KW-0472">Membrane</keyword>
<dbReference type="Gene3D" id="2.170.130.10">
    <property type="entry name" value="TonB-dependent receptor, plug domain"/>
    <property type="match status" value="1"/>
</dbReference>
<protein>
    <submittedName>
        <fullName evidence="16">TonB-dependent receptor</fullName>
    </submittedName>
</protein>
<keyword evidence="5 12" id="KW-0812">Transmembrane</keyword>
<keyword evidence="7" id="KW-0408">Iron</keyword>
<dbReference type="Gene3D" id="2.60.40.1120">
    <property type="entry name" value="Carboxypeptidase-like, regulatory domain"/>
    <property type="match status" value="1"/>
</dbReference>
<evidence type="ECO:0000259" key="14">
    <source>
        <dbReference type="Pfam" id="PF00593"/>
    </source>
</evidence>
<dbReference type="InterPro" id="IPR037066">
    <property type="entry name" value="Plug_dom_sf"/>
</dbReference>
<evidence type="ECO:0000256" key="5">
    <source>
        <dbReference type="ARBA" id="ARBA00022692"/>
    </source>
</evidence>
<evidence type="ECO:0000256" key="8">
    <source>
        <dbReference type="ARBA" id="ARBA00023065"/>
    </source>
</evidence>
<feature type="domain" description="TonB-dependent receptor plug" evidence="15">
    <location>
        <begin position="108"/>
        <end position="221"/>
    </location>
</feature>
<comment type="caution">
    <text evidence="16">The sequence shown here is derived from an EMBL/GenBank/DDBJ whole genome shotgun (WGS) entry which is preliminary data.</text>
</comment>
<comment type="subcellular location">
    <subcellularLocation>
        <location evidence="1 12">Cell outer membrane</location>
        <topology evidence="1 12">Multi-pass membrane protein</topology>
    </subcellularLocation>
</comment>
<organism evidence="16 17">
    <name type="scientific">Algibacter agarivorans</name>
    <dbReference type="NCBI Taxonomy" id="1109741"/>
    <lineage>
        <taxon>Bacteria</taxon>
        <taxon>Pseudomonadati</taxon>
        <taxon>Bacteroidota</taxon>
        <taxon>Flavobacteriia</taxon>
        <taxon>Flavobacteriales</taxon>
        <taxon>Flavobacteriaceae</taxon>
        <taxon>Algibacter</taxon>
    </lineage>
</organism>
<dbReference type="Gene3D" id="2.40.170.20">
    <property type="entry name" value="TonB-dependent receptor, beta-barrel domain"/>
    <property type="match status" value="1"/>
</dbReference>
<keyword evidence="8" id="KW-0406">Ion transport</keyword>
<dbReference type="EMBL" id="BAABJJ010000011">
    <property type="protein sequence ID" value="GAA4938200.1"/>
    <property type="molecule type" value="Genomic_DNA"/>
</dbReference>
<dbReference type="SUPFAM" id="SSF56935">
    <property type="entry name" value="Porins"/>
    <property type="match status" value="1"/>
</dbReference>
<evidence type="ECO:0000259" key="15">
    <source>
        <dbReference type="Pfam" id="PF07715"/>
    </source>
</evidence>
<keyword evidence="16" id="KW-0675">Receptor</keyword>
<sequence length="863" mass="91995">MLLLSVSTAIAQSISGNVKDNTGMPLPGVNVIVDGTTKGAVTDFDGNYSISNLENGTYTLSATFIGYAKTSQSVTIDGADVTVDFVMAEDAQSLDEIIVTGVVNPKSKIESSISVSTMGAKLIEQAAPRSAGELFRNIPGIRAESSGGEGNANFNVRGVPVSSGGSRYFQIQEDGLPLNLFGDTSFGNADNFLRIDSNIGRVEAIRGGSASTQTSNGPAGIINMISKTGSTEGGSLATTFGLDYQTSRLDFEYGTPIGNGLSYHIGGFMRTGEGPRDIGYQGNKGGQIKANLTKTFKNGYVRTYFKFLNDQSVMYLPMPMRLEGDNSDPTYSNLPGFDITSDSQHSAYLQQSAGTSPFNGERHVNDVRKGNNPISKALGAEFSFSLPKDWKVTGKARYSNNSGQWIAPFTAAVGTVAEIDATARAAAGAGAEPLVYADGDREAFNPSNGLAQIIHMFDVSVEDLSNFFGDVKISKKVSDNVGITAGLFTATQNTKIGWQWNSFLSEVKGGGDARLADFDGFSRGGQYSYGTPVWGNCCQRKYNTVHNVNSPYVGIDADINDKLNFDGSVRFENVRVNGNIQGGPTSQDSFDYNGNGTIEGVETSVPVIIGNAGQIVNDDYNFVSYSAGLNYKFNQGAAAFARYSSGASGRAADRNNYGTNGLADVQYDQLSQLEVGFKKRLNNGTLNLTGFMSNTDEGLSNELNRSVGNPFKALGLEAETALAFGENFNFNGSFTWTKAEIDGGANKGNTPRRQADLVYNLSPSYNFGDTRQHSLALSVLGTSKSYAQDDNDLVMPAYAYFNLIGRAGLTKGLSVVLSVNNLFDTVGITEVEGNGDGAFNGDRLVRARAISGRSTTLSLQYKF</sequence>
<evidence type="ECO:0000313" key="16">
    <source>
        <dbReference type="EMBL" id="GAA4938200.1"/>
    </source>
</evidence>
<dbReference type="InterPro" id="IPR039426">
    <property type="entry name" value="TonB-dep_rcpt-like"/>
</dbReference>
<dbReference type="PANTHER" id="PTHR32552:SF89">
    <property type="entry name" value="CATECHOLATE SIDEROPHORE RECEPTOR FIU"/>
    <property type="match status" value="1"/>
</dbReference>
<keyword evidence="11 12" id="KW-0998">Cell outer membrane</keyword>
<accession>A0ABP9GCQ7</accession>
<dbReference type="InterPro" id="IPR000531">
    <property type="entry name" value="Beta-barrel_TonB"/>
</dbReference>
<evidence type="ECO:0000256" key="11">
    <source>
        <dbReference type="ARBA" id="ARBA00023237"/>
    </source>
</evidence>
<evidence type="ECO:0000313" key="17">
    <source>
        <dbReference type="Proteomes" id="UP001501302"/>
    </source>
</evidence>
<dbReference type="SUPFAM" id="SSF49464">
    <property type="entry name" value="Carboxypeptidase regulatory domain-like"/>
    <property type="match status" value="1"/>
</dbReference>
<gene>
    <name evidence="16" type="ORF">GCM10023314_08500</name>
</gene>
<keyword evidence="4" id="KW-0410">Iron transport</keyword>
<feature type="domain" description="TonB-dependent receptor-like beta-barrel" evidence="14">
    <location>
        <begin position="327"/>
        <end position="822"/>
    </location>
</feature>
<evidence type="ECO:0000256" key="7">
    <source>
        <dbReference type="ARBA" id="ARBA00023004"/>
    </source>
</evidence>
<keyword evidence="17" id="KW-1185">Reference proteome</keyword>
<dbReference type="Pfam" id="PF00593">
    <property type="entry name" value="TonB_dep_Rec_b-barrel"/>
    <property type="match status" value="1"/>
</dbReference>
<dbReference type="PROSITE" id="PS52016">
    <property type="entry name" value="TONB_DEPENDENT_REC_3"/>
    <property type="match status" value="1"/>
</dbReference>
<evidence type="ECO:0000256" key="2">
    <source>
        <dbReference type="ARBA" id="ARBA00022448"/>
    </source>
</evidence>
<evidence type="ECO:0000256" key="12">
    <source>
        <dbReference type="PROSITE-ProRule" id="PRU01360"/>
    </source>
</evidence>
<keyword evidence="3 12" id="KW-1134">Transmembrane beta strand</keyword>
<keyword evidence="6" id="KW-0732">Signal</keyword>
<evidence type="ECO:0000256" key="13">
    <source>
        <dbReference type="RuleBase" id="RU003357"/>
    </source>
</evidence>
<keyword evidence="2 12" id="KW-0813">Transport</keyword>
<evidence type="ECO:0000256" key="6">
    <source>
        <dbReference type="ARBA" id="ARBA00022729"/>
    </source>
</evidence>
<reference evidence="17" key="1">
    <citation type="journal article" date="2019" name="Int. J. Syst. Evol. Microbiol.">
        <title>The Global Catalogue of Microorganisms (GCM) 10K type strain sequencing project: providing services to taxonomists for standard genome sequencing and annotation.</title>
        <authorList>
            <consortium name="The Broad Institute Genomics Platform"/>
            <consortium name="The Broad Institute Genome Sequencing Center for Infectious Disease"/>
            <person name="Wu L."/>
            <person name="Ma J."/>
        </authorList>
    </citation>
    <scope>NUCLEOTIDE SEQUENCE [LARGE SCALE GENOMIC DNA]</scope>
    <source>
        <strain evidence="17">JCM 18285</strain>
    </source>
</reference>
<dbReference type="PANTHER" id="PTHR32552">
    <property type="entry name" value="FERRICHROME IRON RECEPTOR-RELATED"/>
    <property type="match status" value="1"/>
</dbReference>
<evidence type="ECO:0000256" key="1">
    <source>
        <dbReference type="ARBA" id="ARBA00004571"/>
    </source>
</evidence>
<name>A0ABP9GCQ7_9FLAO</name>
<evidence type="ECO:0000256" key="4">
    <source>
        <dbReference type="ARBA" id="ARBA00022496"/>
    </source>
</evidence>
<dbReference type="InterPro" id="IPR012910">
    <property type="entry name" value="Plug_dom"/>
</dbReference>
<evidence type="ECO:0000256" key="10">
    <source>
        <dbReference type="ARBA" id="ARBA00023136"/>
    </source>
</evidence>
<proteinExistence type="inferred from homology"/>
<evidence type="ECO:0000256" key="9">
    <source>
        <dbReference type="ARBA" id="ARBA00023077"/>
    </source>
</evidence>
<dbReference type="Proteomes" id="UP001501302">
    <property type="component" value="Unassembled WGS sequence"/>
</dbReference>
<dbReference type="InterPro" id="IPR036942">
    <property type="entry name" value="Beta-barrel_TonB_sf"/>
</dbReference>
<keyword evidence="9 13" id="KW-0798">TonB box</keyword>
<comment type="similarity">
    <text evidence="12 13">Belongs to the TonB-dependent receptor family.</text>
</comment>
<dbReference type="Pfam" id="PF07715">
    <property type="entry name" value="Plug"/>
    <property type="match status" value="1"/>
</dbReference>
<dbReference type="Pfam" id="PF13715">
    <property type="entry name" value="CarbopepD_reg_2"/>
    <property type="match status" value="1"/>
</dbReference>
<dbReference type="InterPro" id="IPR008969">
    <property type="entry name" value="CarboxyPept-like_regulatory"/>
</dbReference>